<dbReference type="InterPro" id="IPR050473">
    <property type="entry name" value="A2M/Complement_sys"/>
</dbReference>
<dbReference type="SMART" id="SM01359">
    <property type="entry name" value="A2M_N_2"/>
    <property type="match status" value="1"/>
</dbReference>
<dbReference type="Gene3D" id="2.60.40.690">
    <property type="entry name" value="Alpha-macroglobulin, receptor-binding domain"/>
    <property type="match status" value="1"/>
</dbReference>
<dbReference type="PROSITE" id="PS00477">
    <property type="entry name" value="ALPHA_2_MACROGLOBULIN"/>
    <property type="match status" value="1"/>
</dbReference>
<proteinExistence type="predicted"/>
<evidence type="ECO:0000313" key="7">
    <source>
        <dbReference type="Proteomes" id="UP001153292"/>
    </source>
</evidence>
<dbReference type="Pfam" id="PF07703">
    <property type="entry name" value="A2M_BRD"/>
    <property type="match status" value="1"/>
</dbReference>
<evidence type="ECO:0000259" key="5">
    <source>
        <dbReference type="SMART" id="SM01361"/>
    </source>
</evidence>
<dbReference type="InterPro" id="IPR011625">
    <property type="entry name" value="A2M_N_BRD"/>
</dbReference>
<dbReference type="SMART" id="SM01419">
    <property type="entry name" value="Thiol-ester_cl"/>
    <property type="match status" value="1"/>
</dbReference>
<sequence length="1840" mass="202115">MVWLFLLFVALPVIYSEGEELTPPQNVTRSPCTDMNHLFLAPGVLTAGGSNRACVSRFYTDGTARMLLTLVTDDLTTTTASRELPSGDGGCIDIAVPQKPNTKAKLTVNLWYPEAQCSWERDLSVRISSGRLLVIHTERARYHPGEILRARVLALKADLTPAHGAIEEIWLEGPRGAWAGTRAAQWRNVRVRMGFAQVQHSLDELAPPGRWSMHARLGDGTQGSTAFMVGNYELPPFQLSVRHAQKVLRTSDRLVWTVCVRYPWTEAVEGMLVIRIRGAGGTSVGHEPSGIRTVVRIKAPRACHRHAAASRRIGLNGTYPPEVVVADFSFQEDDTRIWQNTTVVSQVVDKPITLQFLTKHRAIISPRLPYKLKVKATRWDEKPASGVTVRVCRGTMCPTAETDAWGVARVTFTAGYNADYHTFQASLANDSSVTALPLQVAVRRTGLVHAALGPIKPDTESGKTVVPLYVDLTNVTKPLTVHFVVITRGGIIYRWGATTQCPSTSSSEYIPTTSRESECHHANIAYYDRNIANFNTISHRTAGNFDSFNTISANSSRLESDSLLDRHLLRVMLPIKVTHQMCPDSHLVAFFYYKGELVSASKHFELDECFINKVELTWSSRQVAPGSTANLQISTTGPALCALTVLDSAAKWNQPSTSVKEVLITELKRLIQSHRNLTEYDAAGTCFLTSELSELPTNSMELTASWLAAAGVRITGGELTRVTRNKCASGPAPLIDDATVPRSDFSEAWLWRLVAVGANGTAIVSGRASDTISRFEAAATCVSRSGLAHSAPGVLQVFREFFIHADSPRRLKQGDSTIIRYRLFNYLYESLSVQIQIMTDSHLEGPTESVEAACVNARASIARRVEISAKSSGEARLSIRAKSVQDGNCANGTIGRTGVSDEVIIQISIEPEGVLQQEHKSILLCGRGSPEASSSEITWSFPAVEAVPGTESLTVWASGDLTGPLLADSDALVTLPRGCGEQNMARLATNLLALTQLRNDSSAATIAASHLARGFTRQFQYLHPQGGFSAFGGSDPTPSTWLTAFSLKYMRRAHQILNPGLPLPPSLELASRWLLAQQMENGCFRAQGQVFHTELKGGLNEEGEIASVALTAFVITSLLESSAPISARVLHNTLSCLRALPPGKARVPSRVYAQALLGYAFMKIRAYEDEIRKTNEASLLWERREAIGGGLKEDEELRELMELLKLARRTGDYVYWETSSLSSSIEATGYALMALSSCGARCASDARACVRWLSAHRHAAGGFLSTQDTLVALEALSMWSAVQPSTPPSLNVRVRSKGDLKTAFIQAGEKVPQVMKMTPGDQLDVSVEGLGCALVQASRSYHSVSDSAGPTPHSLAVQVRVRTDGVFDCDANKTMCFCAAEIEACVRWSGGAVGMRVLEVRLPATAAADAARLYSQLKPPHSLLRRIELTPSGGRATFYLDDTGMESETETHACYYVHAIAPKTKTKPAYARVTDYYNPTINHTQMYTIPEDCPPRIAHENNEFTASDNLFNKARSLSDSSEIVITHEYSFEDIPDGIPLEDPLYDSFNREEIAYLSKHNDHKHKNNNFMIINNVNHKSLKRDGASEEKEKDITDKLGTNIDMNESGKNADVTSKDIFYAELKSAESDERNSLNTDRTNVTNEVDKSAFTDSETSNSFDIISSAMNKDNLISKENITLVNYVPSAKTHENYDDNRSNNGVIPENLDSTRANNESVVPKEVDNVNTLYVNHEAAKDYSVNENVGFGVNKKQTNMDIKVQNPKLSAFHVVNSQTDLDVPTGIEGPVPSIVLPPPNFVIPPPDISQSTVSYSRRFPIPPQNLYYFPYQHPGVYYRERYYPQNG</sequence>
<accession>A0ABN8B5Q2</accession>
<feature type="signal peptide" evidence="2">
    <location>
        <begin position="1"/>
        <end position="18"/>
    </location>
</feature>
<dbReference type="EMBL" id="OU963912">
    <property type="protein sequence ID" value="CAH0401130.1"/>
    <property type="molecule type" value="Genomic_DNA"/>
</dbReference>
<protein>
    <recommendedName>
        <fullName evidence="8">Alpha-2-macroglobulin domain-containing protein</fullName>
    </recommendedName>
</protein>
<dbReference type="SUPFAM" id="SSF48239">
    <property type="entry name" value="Terpenoid cyclases/Protein prenyltransferases"/>
    <property type="match status" value="1"/>
</dbReference>
<dbReference type="Proteomes" id="UP001153292">
    <property type="component" value="Chromosome 19"/>
</dbReference>
<dbReference type="PANTHER" id="PTHR11412">
    <property type="entry name" value="MACROGLOBULIN / COMPLEMENT"/>
    <property type="match status" value="1"/>
</dbReference>
<evidence type="ECO:0000259" key="4">
    <source>
        <dbReference type="SMART" id="SM01360"/>
    </source>
</evidence>
<dbReference type="InterPro" id="IPR047565">
    <property type="entry name" value="Alpha-macroglob_thiol-ester_cl"/>
</dbReference>
<feature type="domain" description="Alpha-2-macroglobulin" evidence="4">
    <location>
        <begin position="748"/>
        <end position="837"/>
    </location>
</feature>
<gene>
    <name evidence="6" type="ORF">CHILSU_LOCUS4347</name>
</gene>
<evidence type="ECO:0000256" key="2">
    <source>
        <dbReference type="SAM" id="SignalP"/>
    </source>
</evidence>
<dbReference type="SMART" id="SM01361">
    <property type="entry name" value="A2M_recep"/>
    <property type="match status" value="1"/>
</dbReference>
<feature type="domain" description="Alpha-2-macroglobulin bait region" evidence="3">
    <location>
        <begin position="450"/>
        <end position="653"/>
    </location>
</feature>
<dbReference type="Gene3D" id="2.60.40.10">
    <property type="entry name" value="Immunoglobulins"/>
    <property type="match status" value="2"/>
</dbReference>
<dbReference type="Pfam" id="PF07678">
    <property type="entry name" value="TED_complement"/>
    <property type="match status" value="1"/>
</dbReference>
<feature type="chain" id="PRO_5047003124" description="Alpha-2-macroglobulin domain-containing protein" evidence="2">
    <location>
        <begin position="19"/>
        <end position="1840"/>
    </location>
</feature>
<evidence type="ECO:0008006" key="8">
    <source>
        <dbReference type="Google" id="ProtNLM"/>
    </source>
</evidence>
<evidence type="ECO:0000313" key="6">
    <source>
        <dbReference type="EMBL" id="CAH0401130.1"/>
    </source>
</evidence>
<dbReference type="InterPro" id="IPR011626">
    <property type="entry name" value="Alpha-macroglobulin_TED"/>
</dbReference>
<dbReference type="InterPro" id="IPR019742">
    <property type="entry name" value="MacrogloblnA2_CS"/>
</dbReference>
<reference evidence="6" key="1">
    <citation type="submission" date="2021-12" db="EMBL/GenBank/DDBJ databases">
        <authorList>
            <person name="King R."/>
        </authorList>
    </citation>
    <scope>NUCLEOTIDE SEQUENCE</scope>
</reference>
<keyword evidence="1" id="KW-1015">Disulfide bond</keyword>
<dbReference type="Gene3D" id="2.60.120.1540">
    <property type="match status" value="1"/>
</dbReference>
<feature type="domain" description="Alpha-macroglobulin receptor-binding" evidence="5">
    <location>
        <begin position="1393"/>
        <end position="1487"/>
    </location>
</feature>
<dbReference type="SUPFAM" id="SSF49410">
    <property type="entry name" value="Alpha-macroglobulin receptor domain"/>
    <property type="match status" value="1"/>
</dbReference>
<evidence type="ECO:0000259" key="3">
    <source>
        <dbReference type="SMART" id="SM01359"/>
    </source>
</evidence>
<dbReference type="PANTHER" id="PTHR11412:SF171">
    <property type="entry name" value="PREGNANCY ZONE PROTEIN-LIKE PROTEIN"/>
    <property type="match status" value="1"/>
</dbReference>
<organism evidence="6 7">
    <name type="scientific">Chilo suppressalis</name>
    <name type="common">Asiatic rice borer moth</name>
    <dbReference type="NCBI Taxonomy" id="168631"/>
    <lineage>
        <taxon>Eukaryota</taxon>
        <taxon>Metazoa</taxon>
        <taxon>Ecdysozoa</taxon>
        <taxon>Arthropoda</taxon>
        <taxon>Hexapoda</taxon>
        <taxon>Insecta</taxon>
        <taxon>Pterygota</taxon>
        <taxon>Neoptera</taxon>
        <taxon>Endopterygota</taxon>
        <taxon>Lepidoptera</taxon>
        <taxon>Glossata</taxon>
        <taxon>Ditrysia</taxon>
        <taxon>Pyraloidea</taxon>
        <taxon>Crambidae</taxon>
        <taxon>Crambinae</taxon>
        <taxon>Chilo</taxon>
    </lineage>
</organism>
<dbReference type="InterPro" id="IPR008930">
    <property type="entry name" value="Terpenoid_cyclase/PrenylTrfase"/>
</dbReference>
<dbReference type="Pfam" id="PF00207">
    <property type="entry name" value="A2M"/>
    <property type="match status" value="1"/>
</dbReference>
<keyword evidence="2" id="KW-0732">Signal</keyword>
<dbReference type="Gene3D" id="1.50.10.20">
    <property type="match status" value="1"/>
</dbReference>
<dbReference type="Pfam" id="PF07677">
    <property type="entry name" value="A2M_recep"/>
    <property type="match status" value="1"/>
</dbReference>
<dbReference type="InterPro" id="IPR013783">
    <property type="entry name" value="Ig-like_fold"/>
</dbReference>
<dbReference type="Gene3D" id="2.20.130.20">
    <property type="match status" value="1"/>
</dbReference>
<keyword evidence="7" id="KW-1185">Reference proteome</keyword>
<dbReference type="InterPro" id="IPR036595">
    <property type="entry name" value="A-macroglobulin_rcpt-bd_sf"/>
</dbReference>
<name>A0ABN8B5Q2_CHISP</name>
<dbReference type="Gene3D" id="2.60.40.1930">
    <property type="match status" value="1"/>
</dbReference>
<dbReference type="InterPro" id="IPR001599">
    <property type="entry name" value="Macroglobln_a2"/>
</dbReference>
<dbReference type="SMART" id="SM01360">
    <property type="entry name" value="A2M"/>
    <property type="match status" value="1"/>
</dbReference>
<dbReference type="InterPro" id="IPR009048">
    <property type="entry name" value="A-macroglobulin_rcpt-bd"/>
</dbReference>
<evidence type="ECO:0000256" key="1">
    <source>
        <dbReference type="ARBA" id="ARBA00023157"/>
    </source>
</evidence>